<proteinExistence type="predicted"/>
<name>A0A8F2Z0W6_9VIRU</name>
<sequence>MLPIPPPLFPRLRPSHEPKLLSHFQLIIQNLLKMSTLKFTSMFKNFTLRSMDRKFVEQSLKFQIDVAKAIRKVDNRPRLIYSSTFVPVKTVFIECTPVLEDSQGVQAYFNDAAQLTLSPEYYYDLINKDIEIVMQHNNVVLLPLPSFKHSERNLVSTI</sequence>
<protein>
    <submittedName>
        <fullName evidence="1">Uncharacterized protein</fullName>
    </submittedName>
</protein>
<organism evidence="1">
    <name type="scientific">Gonipterus platensis Macula-Like virus</name>
    <dbReference type="NCBI Taxonomy" id="2849064"/>
    <lineage>
        <taxon>Viruses</taxon>
        <taxon>Riboviria</taxon>
        <taxon>Orthornavirae</taxon>
        <taxon>Kitrinoviricota</taxon>
        <taxon>Alsuviricetes</taxon>
        <taxon>Tymovirales</taxon>
        <taxon>Tymoviridae</taxon>
    </lineage>
</organism>
<dbReference type="EMBL" id="MT435496">
    <property type="protein sequence ID" value="QWX94186.1"/>
    <property type="molecule type" value="Genomic_RNA"/>
</dbReference>
<evidence type="ECO:0000313" key="1">
    <source>
        <dbReference type="EMBL" id="QWX94186.1"/>
    </source>
</evidence>
<accession>A0A8F2Z0W6</accession>
<reference evidence="1" key="1">
    <citation type="submission" date="2020-05" db="EMBL/GenBank/DDBJ databases">
        <title>Identification and genome sequencing of RNA viruses in eucalyptus snout beetle Gonipterus spp. (Coleoptera: Curculionidae).</title>
        <authorList>
            <person name="da Silva L.A."/>
        </authorList>
    </citation>
    <scope>NUCLEOTIDE SEQUENCE</scope>
    <source>
        <strain evidence="1">SP1</strain>
    </source>
</reference>